<evidence type="ECO:0000313" key="1">
    <source>
        <dbReference type="EMBL" id="JAE28332.1"/>
    </source>
</evidence>
<sequence length="103" mass="11962">MSHSDKSLGSDLRPKLEIMSYYRICQLSKHSSTELVGIQMKIMQRLRNRIKEGGGVCYIEIQTSWILENHISRRKYSCQLIINLVCSINKPNFSTSRKHSVFT</sequence>
<name>A0A0A9GUV9_ARUDO</name>
<reference evidence="1" key="2">
    <citation type="journal article" date="2015" name="Data Brief">
        <title>Shoot transcriptome of the giant reed, Arundo donax.</title>
        <authorList>
            <person name="Barrero R.A."/>
            <person name="Guerrero F.D."/>
            <person name="Moolhuijzen P."/>
            <person name="Goolsby J.A."/>
            <person name="Tidwell J."/>
            <person name="Bellgard S.E."/>
            <person name="Bellgard M.I."/>
        </authorList>
    </citation>
    <scope>NUCLEOTIDE SEQUENCE</scope>
    <source>
        <tissue evidence="1">Shoot tissue taken approximately 20 cm above the soil surface</tissue>
    </source>
</reference>
<protein>
    <submittedName>
        <fullName evidence="1">Uncharacterized protein</fullName>
    </submittedName>
</protein>
<dbReference type="AlphaFoldDB" id="A0A0A9GUV9"/>
<organism evidence="1">
    <name type="scientific">Arundo donax</name>
    <name type="common">Giant reed</name>
    <name type="synonym">Donax arundinaceus</name>
    <dbReference type="NCBI Taxonomy" id="35708"/>
    <lineage>
        <taxon>Eukaryota</taxon>
        <taxon>Viridiplantae</taxon>
        <taxon>Streptophyta</taxon>
        <taxon>Embryophyta</taxon>
        <taxon>Tracheophyta</taxon>
        <taxon>Spermatophyta</taxon>
        <taxon>Magnoliopsida</taxon>
        <taxon>Liliopsida</taxon>
        <taxon>Poales</taxon>
        <taxon>Poaceae</taxon>
        <taxon>PACMAD clade</taxon>
        <taxon>Arundinoideae</taxon>
        <taxon>Arundineae</taxon>
        <taxon>Arundo</taxon>
    </lineage>
</organism>
<accession>A0A0A9GUV9</accession>
<reference evidence="1" key="1">
    <citation type="submission" date="2014-09" db="EMBL/GenBank/DDBJ databases">
        <authorList>
            <person name="Magalhaes I.L.F."/>
            <person name="Oliveira U."/>
            <person name="Santos F.R."/>
            <person name="Vidigal T.H.D.A."/>
            <person name="Brescovit A.D."/>
            <person name="Santos A.J."/>
        </authorList>
    </citation>
    <scope>NUCLEOTIDE SEQUENCE</scope>
    <source>
        <tissue evidence="1">Shoot tissue taken approximately 20 cm above the soil surface</tissue>
    </source>
</reference>
<dbReference type="EMBL" id="GBRH01169564">
    <property type="protein sequence ID" value="JAE28332.1"/>
    <property type="molecule type" value="Transcribed_RNA"/>
</dbReference>
<proteinExistence type="predicted"/>